<feature type="domain" description="GPI ethanolamine phosphate transferase 1 C-terminal" evidence="13">
    <location>
        <begin position="566"/>
        <end position="1021"/>
    </location>
</feature>
<keyword evidence="15" id="KW-1185">Reference proteome</keyword>
<dbReference type="Gene3D" id="3.40.720.10">
    <property type="entry name" value="Alkaline Phosphatase, subunit A"/>
    <property type="match status" value="1"/>
</dbReference>
<evidence type="ECO:0000256" key="8">
    <source>
        <dbReference type="ARBA" id="ARBA00022824"/>
    </source>
</evidence>
<accession>A0ABD0YHT1</accession>
<dbReference type="EMBL" id="JBFDAA010000007">
    <property type="protein sequence ID" value="KAL1130704.1"/>
    <property type="molecule type" value="Genomic_DNA"/>
</dbReference>
<feature type="transmembrane region" description="Helical" evidence="12">
    <location>
        <begin position="966"/>
        <end position="989"/>
    </location>
</feature>
<comment type="function">
    <text evidence="12">Ethanolamine phosphate transferase involved in glycosylphosphatidylinositol-anchor biosynthesis. Transfers ethanolamine phosphate to the first alpha-1,4-linked mannose of the glycosylphosphatidylinositol precursor of GPI-anchor.</text>
</comment>
<evidence type="ECO:0000256" key="6">
    <source>
        <dbReference type="ARBA" id="ARBA00022679"/>
    </source>
</evidence>
<evidence type="ECO:0000259" key="13">
    <source>
        <dbReference type="Pfam" id="PF04987"/>
    </source>
</evidence>
<feature type="transmembrane region" description="Helical" evidence="12">
    <location>
        <begin position="928"/>
        <end position="946"/>
    </location>
</feature>
<dbReference type="PANTHER" id="PTHR12250:SF0">
    <property type="entry name" value="GPI ETHANOLAMINE PHOSPHATE TRANSFERASE 1"/>
    <property type="match status" value="1"/>
</dbReference>
<feature type="transmembrane region" description="Helical" evidence="12">
    <location>
        <begin position="574"/>
        <end position="596"/>
    </location>
</feature>
<evidence type="ECO:0000256" key="10">
    <source>
        <dbReference type="ARBA" id="ARBA00023136"/>
    </source>
</evidence>
<keyword evidence="11" id="KW-0325">Glycoprotein</keyword>
<dbReference type="InterPro" id="IPR007070">
    <property type="entry name" value="GPI_EtnP_transferase_1"/>
</dbReference>
<name>A0ABD0YHT1_9HEMI</name>
<dbReference type="Pfam" id="PF04987">
    <property type="entry name" value="PigN"/>
    <property type="match status" value="1"/>
</dbReference>
<dbReference type="CDD" id="cd16020">
    <property type="entry name" value="GPI_EPT_1"/>
    <property type="match status" value="1"/>
</dbReference>
<evidence type="ECO:0000256" key="3">
    <source>
        <dbReference type="ARBA" id="ARBA00008400"/>
    </source>
</evidence>
<keyword evidence="7 12" id="KW-0812">Transmembrane</keyword>
<reference evidence="14 15" key="1">
    <citation type="submission" date="2024-07" db="EMBL/GenBank/DDBJ databases">
        <title>Chromosome-level genome assembly of the water stick insect Ranatra chinensis (Heteroptera: Nepidae).</title>
        <authorList>
            <person name="Liu X."/>
        </authorList>
    </citation>
    <scope>NUCLEOTIDE SEQUENCE [LARGE SCALE GENOMIC DNA]</scope>
    <source>
        <strain evidence="14">Cailab_2021Rc</strain>
        <tissue evidence="14">Muscle</tissue>
    </source>
</reference>
<organism evidence="14 15">
    <name type="scientific">Ranatra chinensis</name>
    <dbReference type="NCBI Taxonomy" id="642074"/>
    <lineage>
        <taxon>Eukaryota</taxon>
        <taxon>Metazoa</taxon>
        <taxon>Ecdysozoa</taxon>
        <taxon>Arthropoda</taxon>
        <taxon>Hexapoda</taxon>
        <taxon>Insecta</taxon>
        <taxon>Pterygota</taxon>
        <taxon>Neoptera</taxon>
        <taxon>Paraneoptera</taxon>
        <taxon>Hemiptera</taxon>
        <taxon>Heteroptera</taxon>
        <taxon>Panheteroptera</taxon>
        <taxon>Nepomorpha</taxon>
        <taxon>Nepidae</taxon>
        <taxon>Ranatrinae</taxon>
        <taxon>Ranatra</taxon>
    </lineage>
</organism>
<feature type="transmembrane region" description="Helical" evidence="12">
    <location>
        <begin position="747"/>
        <end position="767"/>
    </location>
</feature>
<dbReference type="InterPro" id="IPR017850">
    <property type="entry name" value="Alkaline_phosphatase_core_sf"/>
</dbReference>
<keyword evidence="9 12" id="KW-1133">Transmembrane helix</keyword>
<feature type="transmembrane region" description="Helical" evidence="12">
    <location>
        <begin position="695"/>
        <end position="715"/>
    </location>
</feature>
<feature type="transmembrane region" description="Helical" evidence="12">
    <location>
        <begin position="803"/>
        <end position="825"/>
    </location>
</feature>
<dbReference type="PANTHER" id="PTHR12250">
    <property type="entry name" value="PHOSPHATIDYLINOSITOL GLYCAN, CLASS N"/>
    <property type="match status" value="1"/>
</dbReference>
<evidence type="ECO:0000256" key="1">
    <source>
        <dbReference type="ARBA" id="ARBA00004477"/>
    </source>
</evidence>
<dbReference type="EC" id="2.-.-.-" evidence="12"/>
<feature type="transmembrane region" description="Helical" evidence="12">
    <location>
        <begin position="1038"/>
        <end position="1059"/>
    </location>
</feature>
<dbReference type="Proteomes" id="UP001558652">
    <property type="component" value="Unassembled WGS sequence"/>
</dbReference>
<evidence type="ECO:0000256" key="5">
    <source>
        <dbReference type="ARBA" id="ARBA00022502"/>
    </source>
</evidence>
<dbReference type="GO" id="GO:0005789">
    <property type="term" value="C:endoplasmic reticulum membrane"/>
    <property type="evidence" value="ECO:0007669"/>
    <property type="project" value="UniProtKB-SubCell"/>
</dbReference>
<feature type="transmembrane region" description="Helical" evidence="12">
    <location>
        <begin position="663"/>
        <end position="683"/>
    </location>
</feature>
<evidence type="ECO:0000313" key="14">
    <source>
        <dbReference type="EMBL" id="KAL1130704.1"/>
    </source>
</evidence>
<feature type="transmembrane region" description="Helical" evidence="12">
    <location>
        <begin position="861"/>
        <end position="879"/>
    </location>
</feature>
<feature type="transmembrane region" description="Helical" evidence="12">
    <location>
        <begin position="634"/>
        <end position="656"/>
    </location>
</feature>
<protein>
    <recommendedName>
        <fullName evidence="4 12">GPI ethanolamine phosphate transferase 1</fullName>
        <ecNumber evidence="12">2.-.-.-</ecNumber>
    </recommendedName>
</protein>
<feature type="transmembrane region" description="Helical" evidence="12">
    <location>
        <begin position="773"/>
        <end position="791"/>
    </location>
</feature>
<gene>
    <name evidence="14" type="ORF">AAG570_011945</name>
</gene>
<proteinExistence type="inferred from homology"/>
<sequence>MNGRFNRQAKDGLYVPRCPRTFGLQVVSRLLERCRLLFIAGGNSSPIVAVAEQNFQEKYKRAFSIIGCLDGPTISEQTTDHGEWSFNPECSYLNVVYMSWLRMADDFSLLFLLPEIVSSSDLSSEHTRYLRPDRCFTFPPHSNSSEQSEANCSRPHYHIFTLGLFAQLTFLTSVFDVYLKTSIVNGVEPEEWCRRNGSAKRLVLIISDGLRADVLFGLDEELALKKIIKERGRWGVSRARMPTRSLQGTLTIGSGMFTDPIAFISLWKKSATRVDTIFDRASGVFYFGHPYVKSYFAGSTGWAVPRPLHLNWGDMSPGKGTAHLDESVIEAVSGFLRGAKNDERLYLPGLIIFVHLSGVDYGAHRSGVRSEKMRNNVMAVDRGVARLETELDAFYGDGGTAFIFTSDHGTTLWGSHGGSSAGETECPLVVWGSGVGGPTWDGRPGASPHDWNLGNVTRRDVEQADLAPLMAALLGVPVPVNSVGVLPFDYLTEEERVRSTAAACNALQLATLAQAAGRTSRADPEHSSFNWTELRENITQLIFHEQYSAAMNTSLNAMRLSIDTFYYYQKYFTFSIYSLTMASFAGWGLALLSYLLPSYSVMAEEEMCSECNEPKRSLSENDPPHKLPARLEKYTMVLIHVFFCLLLVVGITYVILAQWLPRYCVYVALPVLLWWFVACHFFDWVKFFRTLDKPLSISILSFFVVYACTVEFLVWSFKKRYPLSIGLVLVALLPKYRSLYEVSSRTLIFIWFVTSAILVGLLFLPIIGQPPNTLILILSLTPVILIGAFYVHMTIENTRDYVLCIVGLLFVSSVVFVLDMTSSWVKEIGPTPKLTKVFSWTMLTVAPFPPLLCSQLMLNRLFLIAVYYSVPVFLLSIRHEPFVLILLYQHVFCWLVLESKASGVTDLLRRRNAATPTRYLNQDDARRAAVFCFYLVFSYIAMGNYDDISSFDLQCVRCFTSEMNEFLMGFLILIKILFVFLPLVSGHIVLCSLTRADTSRAFTLVLLIVNGIGFHFFLEFTEKGRQWLISHKFSHHCFAQTFIFFLIIVYLTARLLIFANPIEYCSKKFRSITH</sequence>
<dbReference type="GO" id="GO:0006506">
    <property type="term" value="P:GPI anchor biosynthetic process"/>
    <property type="evidence" value="ECO:0007669"/>
    <property type="project" value="UniProtKB-KW"/>
</dbReference>
<feature type="transmembrane region" description="Helical" evidence="12">
    <location>
        <begin position="1001"/>
        <end position="1018"/>
    </location>
</feature>
<evidence type="ECO:0000256" key="4">
    <source>
        <dbReference type="ARBA" id="ARBA00020831"/>
    </source>
</evidence>
<evidence type="ECO:0000256" key="2">
    <source>
        <dbReference type="ARBA" id="ARBA00004687"/>
    </source>
</evidence>
<keyword evidence="5 12" id="KW-0337">GPI-anchor biosynthesis</keyword>
<keyword evidence="6 12" id="KW-0808">Transferase</keyword>
<dbReference type="AlphaFoldDB" id="A0ABD0YHT1"/>
<comment type="caution">
    <text evidence="14">The sequence shown here is derived from an EMBL/GenBank/DDBJ whole genome shotgun (WGS) entry which is preliminary data.</text>
</comment>
<evidence type="ECO:0000256" key="7">
    <source>
        <dbReference type="ARBA" id="ARBA00022692"/>
    </source>
</evidence>
<dbReference type="InterPro" id="IPR037671">
    <property type="entry name" value="PIGN_N"/>
</dbReference>
<keyword evidence="10 12" id="KW-0472">Membrane</keyword>
<evidence type="ECO:0000256" key="9">
    <source>
        <dbReference type="ARBA" id="ARBA00022989"/>
    </source>
</evidence>
<comment type="pathway">
    <text evidence="2 12">Glycolipid biosynthesis; glycosylphosphatidylinositol-anchor biosynthesis.</text>
</comment>
<evidence type="ECO:0000256" key="12">
    <source>
        <dbReference type="RuleBase" id="RU367138"/>
    </source>
</evidence>
<dbReference type="Pfam" id="PF01663">
    <property type="entry name" value="Phosphodiest"/>
    <property type="match status" value="1"/>
</dbReference>
<comment type="subcellular location">
    <subcellularLocation>
        <location evidence="1 12">Endoplasmic reticulum membrane</location>
        <topology evidence="1 12">Multi-pass membrane protein</topology>
    </subcellularLocation>
</comment>
<comment type="similarity">
    <text evidence="3 12">Belongs to the PIGG/PIGN/PIGO family. PIGN subfamily.</text>
</comment>
<dbReference type="SUPFAM" id="SSF53649">
    <property type="entry name" value="Alkaline phosphatase-like"/>
    <property type="match status" value="1"/>
</dbReference>
<dbReference type="GO" id="GO:0051377">
    <property type="term" value="F:mannose-ethanolamine phosphotransferase activity"/>
    <property type="evidence" value="ECO:0007669"/>
    <property type="project" value="UniProtKB-UniRule"/>
</dbReference>
<dbReference type="InterPro" id="IPR017852">
    <property type="entry name" value="GPI_EtnP_transferase_1_C"/>
</dbReference>
<evidence type="ECO:0000313" key="15">
    <source>
        <dbReference type="Proteomes" id="UP001558652"/>
    </source>
</evidence>
<keyword evidence="8 12" id="KW-0256">Endoplasmic reticulum</keyword>
<dbReference type="InterPro" id="IPR002591">
    <property type="entry name" value="Phosphodiest/P_Trfase"/>
</dbReference>
<evidence type="ECO:0000256" key="11">
    <source>
        <dbReference type="ARBA" id="ARBA00023180"/>
    </source>
</evidence>